<evidence type="ECO:0000313" key="8">
    <source>
        <dbReference type="Proteomes" id="UP000283325"/>
    </source>
</evidence>
<dbReference type="GO" id="GO:0005886">
    <property type="term" value="C:plasma membrane"/>
    <property type="evidence" value="ECO:0007669"/>
    <property type="project" value="UniProtKB-SubCell"/>
</dbReference>
<evidence type="ECO:0000256" key="6">
    <source>
        <dbReference type="SAM" id="Phobius"/>
    </source>
</evidence>
<evidence type="ECO:0000313" key="7">
    <source>
        <dbReference type="EMBL" id="RHL89812.1"/>
    </source>
</evidence>
<comment type="caution">
    <text evidence="7">The sequence shown here is derived from an EMBL/GenBank/DDBJ whole genome shotgun (WGS) entry which is preliminary data.</text>
</comment>
<gene>
    <name evidence="7" type="ORF">DWZ98_03135</name>
</gene>
<reference evidence="7 8" key="1">
    <citation type="submission" date="2018-08" db="EMBL/GenBank/DDBJ databases">
        <title>A genome reference for cultivated species of the human gut microbiota.</title>
        <authorList>
            <person name="Zou Y."/>
            <person name="Xue W."/>
            <person name="Luo G."/>
        </authorList>
    </citation>
    <scope>NUCLEOTIDE SEQUENCE [LARGE SCALE GENOMIC DNA]</scope>
    <source>
        <strain evidence="7 8">AF36-1BH</strain>
    </source>
</reference>
<feature type="transmembrane region" description="Helical" evidence="6">
    <location>
        <begin position="82"/>
        <end position="101"/>
    </location>
</feature>
<dbReference type="RefSeq" id="WP_117656854.1">
    <property type="nucleotide sequence ID" value="NZ_JAQDGW010000005.1"/>
</dbReference>
<evidence type="ECO:0008006" key="9">
    <source>
        <dbReference type="Google" id="ProtNLM"/>
    </source>
</evidence>
<evidence type="ECO:0000256" key="3">
    <source>
        <dbReference type="ARBA" id="ARBA00022692"/>
    </source>
</evidence>
<comment type="subcellular location">
    <subcellularLocation>
        <location evidence="1">Cell membrane</location>
        <topology evidence="1">Multi-pass membrane protein</topology>
    </subcellularLocation>
</comment>
<feature type="transmembrane region" description="Helical" evidence="6">
    <location>
        <begin position="156"/>
        <end position="180"/>
    </location>
</feature>
<keyword evidence="4 6" id="KW-1133">Transmembrane helix</keyword>
<sequence>MSFGFGPQEMLDKAQVPDKWQLTPLKNFKSPRIRARMWRTALAVLITAVVYEYLLSERNTCFALIGAVYAIGSQFEEGFHNGINRVIGTLVGGLLVIPFYELYTSQPFGIPDWIWIVSGLCLVIWCNFALGADSAIQPGSVIYFVVIYTVGTERVIPYTIARILDTGCGVLITLLLYVLWPSKYDREKGVSLRTFWTETKYAFKSYINKNRKSRKKERENFGVDDEKCSEFLSKIKDRQK</sequence>
<proteinExistence type="predicted"/>
<dbReference type="InterPro" id="IPR010343">
    <property type="entry name" value="ArAE_1"/>
</dbReference>
<feature type="transmembrane region" description="Helical" evidence="6">
    <location>
        <begin position="113"/>
        <end position="136"/>
    </location>
</feature>
<keyword evidence="2" id="KW-1003">Cell membrane</keyword>
<feature type="transmembrane region" description="Helical" evidence="6">
    <location>
        <begin position="37"/>
        <end position="54"/>
    </location>
</feature>
<keyword evidence="3 6" id="KW-0812">Transmembrane</keyword>
<accession>A0A415N3X0</accession>
<keyword evidence="5 6" id="KW-0472">Membrane</keyword>
<evidence type="ECO:0000256" key="1">
    <source>
        <dbReference type="ARBA" id="ARBA00004651"/>
    </source>
</evidence>
<dbReference type="Pfam" id="PF06081">
    <property type="entry name" value="ArAE_1"/>
    <property type="match status" value="1"/>
</dbReference>
<organism evidence="7 8">
    <name type="scientific">Dorea formicigenerans</name>
    <dbReference type="NCBI Taxonomy" id="39486"/>
    <lineage>
        <taxon>Bacteria</taxon>
        <taxon>Bacillati</taxon>
        <taxon>Bacillota</taxon>
        <taxon>Clostridia</taxon>
        <taxon>Lachnospirales</taxon>
        <taxon>Lachnospiraceae</taxon>
        <taxon>Dorea</taxon>
    </lineage>
</organism>
<protein>
    <recommendedName>
        <fullName evidence="9">FUSC family protein</fullName>
    </recommendedName>
</protein>
<evidence type="ECO:0000256" key="2">
    <source>
        <dbReference type="ARBA" id="ARBA00022475"/>
    </source>
</evidence>
<dbReference type="Proteomes" id="UP000283325">
    <property type="component" value="Unassembled WGS sequence"/>
</dbReference>
<evidence type="ECO:0000256" key="4">
    <source>
        <dbReference type="ARBA" id="ARBA00022989"/>
    </source>
</evidence>
<name>A0A415N3X0_9FIRM</name>
<dbReference type="AlphaFoldDB" id="A0A415N3X0"/>
<dbReference type="EMBL" id="QRPD01000002">
    <property type="protein sequence ID" value="RHL89812.1"/>
    <property type="molecule type" value="Genomic_DNA"/>
</dbReference>
<evidence type="ECO:0000256" key="5">
    <source>
        <dbReference type="ARBA" id="ARBA00023136"/>
    </source>
</evidence>